<feature type="transmembrane region" description="Helical" evidence="2">
    <location>
        <begin position="139"/>
        <end position="157"/>
    </location>
</feature>
<comment type="caution">
    <text evidence="3">The sequence shown here is derived from an EMBL/GenBank/DDBJ whole genome shotgun (WGS) entry which is preliminary data.</text>
</comment>
<feature type="transmembrane region" description="Helical" evidence="2">
    <location>
        <begin position="263"/>
        <end position="283"/>
    </location>
</feature>
<accession>A0A7Y9KBN3</accession>
<feature type="transmembrane region" description="Helical" evidence="2">
    <location>
        <begin position="289"/>
        <end position="310"/>
    </location>
</feature>
<feature type="transmembrane region" description="Helical" evidence="2">
    <location>
        <begin position="87"/>
        <end position="109"/>
    </location>
</feature>
<dbReference type="RefSeq" id="WP_179832810.1">
    <property type="nucleotide sequence ID" value="NZ_BMRD01000007.1"/>
</dbReference>
<proteinExistence type="predicted"/>
<dbReference type="AlphaFoldDB" id="A0A7Y9KBN3"/>
<keyword evidence="2" id="KW-0812">Transmembrane</keyword>
<reference evidence="3 4" key="1">
    <citation type="submission" date="2020-07" db="EMBL/GenBank/DDBJ databases">
        <title>Sequencing the genomes of 1000 actinobacteria strains.</title>
        <authorList>
            <person name="Klenk H.-P."/>
        </authorList>
    </citation>
    <scope>NUCLEOTIDE SEQUENCE [LARGE SCALE GENOMIC DNA]</scope>
    <source>
        <strain evidence="3 4">DSM 43461</strain>
    </source>
</reference>
<feature type="transmembrane region" description="Helical" evidence="2">
    <location>
        <begin position="115"/>
        <end position="132"/>
    </location>
</feature>
<feature type="transmembrane region" description="Helical" evidence="2">
    <location>
        <begin position="233"/>
        <end position="251"/>
    </location>
</feature>
<keyword evidence="4" id="KW-1185">Reference proteome</keyword>
<sequence length="433" mass="45704">MTTNKNSERRRYPWLGVALGGADRLSSASGKALLDNRLIGANGLQVQQATALEATFGGLLLLLRLVFWRGGDDRPAAGMPARSRRIWSLMTFGVIGMDKALLFAALSFIPFSVTGGIYYTVPLLIPVIAGFRSGSRGRAALLTLFAAAAAVGVVLLVQRDGPAAGSGYLLGVTCALGAGVLRTLYLPVTDRLIQGAGRFYTEKVIAWSTLSVGVIAGGIVMLTGGFAFLSWPIVLWALLVGLLNNTLPRIIQMPARELAGDAVYAVFLTASPLIATLVGLAFLDTRLIPIQWAGVIVITVAAAAVAQMSFSLRDRSHAPLIELSSATPEAVLQHALDERGKILETLERLTQEYGDCEKAVALAERKVAEARLAKARADARKAEATAVKTRTEAEKAAAQAETAAAQKNAAEAAVRTAEEGVRLAQEKAPTTSS</sequence>
<evidence type="ECO:0000256" key="1">
    <source>
        <dbReference type="SAM" id="MobiDB-lite"/>
    </source>
</evidence>
<evidence type="ECO:0000313" key="3">
    <source>
        <dbReference type="EMBL" id="NYE11436.1"/>
    </source>
</evidence>
<dbReference type="EMBL" id="JACCBT010000001">
    <property type="protein sequence ID" value="NYE11436.1"/>
    <property type="molecule type" value="Genomic_DNA"/>
</dbReference>
<organism evidence="3 4">
    <name type="scientific">Actinomadura citrea</name>
    <dbReference type="NCBI Taxonomy" id="46158"/>
    <lineage>
        <taxon>Bacteria</taxon>
        <taxon>Bacillati</taxon>
        <taxon>Actinomycetota</taxon>
        <taxon>Actinomycetes</taxon>
        <taxon>Streptosporangiales</taxon>
        <taxon>Thermomonosporaceae</taxon>
        <taxon>Actinomadura</taxon>
    </lineage>
</organism>
<dbReference type="Proteomes" id="UP000591272">
    <property type="component" value="Unassembled WGS sequence"/>
</dbReference>
<feature type="transmembrane region" description="Helical" evidence="2">
    <location>
        <begin position="204"/>
        <end position="227"/>
    </location>
</feature>
<gene>
    <name evidence="3" type="ORF">BJ999_001732</name>
</gene>
<keyword evidence="2" id="KW-0472">Membrane</keyword>
<protein>
    <submittedName>
        <fullName evidence="3">Threonine/homoserine efflux transporter RhtA</fullName>
    </submittedName>
</protein>
<keyword evidence="2" id="KW-1133">Transmembrane helix</keyword>
<evidence type="ECO:0000313" key="4">
    <source>
        <dbReference type="Proteomes" id="UP000591272"/>
    </source>
</evidence>
<feature type="transmembrane region" description="Helical" evidence="2">
    <location>
        <begin position="163"/>
        <end position="184"/>
    </location>
</feature>
<feature type="region of interest" description="Disordered" evidence="1">
    <location>
        <begin position="409"/>
        <end position="433"/>
    </location>
</feature>
<feature type="compositionally biased region" description="Basic and acidic residues" evidence="1">
    <location>
        <begin position="416"/>
        <end position="425"/>
    </location>
</feature>
<evidence type="ECO:0000256" key="2">
    <source>
        <dbReference type="SAM" id="Phobius"/>
    </source>
</evidence>
<name>A0A7Y9KBN3_9ACTN</name>